<keyword evidence="3" id="KW-1185">Reference proteome</keyword>
<keyword evidence="1" id="KW-0812">Transmembrane</keyword>
<feature type="signal peptide" evidence="2">
    <location>
        <begin position="1"/>
        <end position="16"/>
    </location>
</feature>
<sequence length="220" mass="24846">MLSIVCFSALLVLAHGATDVSQQPIRNESAILKIDFVNDYFNVLHFVSELRTYTNSNIDFIPDDENKPNIYYIKVNNNGPNVPRRIFPAEFLPEGLPLQMYVVMNISHCTVETCKFTEISDLVNFLNSEQALKTFKVRSMKVTIVKSDRPLWLIFIVIVVAFVLMIAVPAGCLRLCAYLKAKRKAKSNYKLTTTLPKPIEVEMKLIKVISGKPSTGSEEV</sequence>
<keyword evidence="1" id="KW-0472">Membrane</keyword>
<proteinExistence type="predicted"/>
<evidence type="ECO:0000313" key="4">
    <source>
        <dbReference type="WBParaSite" id="Pan_g14984.t1"/>
    </source>
</evidence>
<evidence type="ECO:0000256" key="2">
    <source>
        <dbReference type="SAM" id="SignalP"/>
    </source>
</evidence>
<reference evidence="3" key="1">
    <citation type="journal article" date="2013" name="Genetics">
        <title>The draft genome and transcriptome of Panagrellus redivivus are shaped by the harsh demands of a free-living lifestyle.</title>
        <authorList>
            <person name="Srinivasan J."/>
            <person name="Dillman A.R."/>
            <person name="Macchietto M.G."/>
            <person name="Heikkinen L."/>
            <person name="Lakso M."/>
            <person name="Fracchia K.M."/>
            <person name="Antoshechkin I."/>
            <person name="Mortazavi A."/>
            <person name="Wong G."/>
            <person name="Sternberg P.W."/>
        </authorList>
    </citation>
    <scope>NUCLEOTIDE SEQUENCE [LARGE SCALE GENOMIC DNA]</scope>
    <source>
        <strain evidence="3">MT8872</strain>
    </source>
</reference>
<organism evidence="3 4">
    <name type="scientific">Panagrellus redivivus</name>
    <name type="common">Microworm</name>
    <dbReference type="NCBI Taxonomy" id="6233"/>
    <lineage>
        <taxon>Eukaryota</taxon>
        <taxon>Metazoa</taxon>
        <taxon>Ecdysozoa</taxon>
        <taxon>Nematoda</taxon>
        <taxon>Chromadorea</taxon>
        <taxon>Rhabditida</taxon>
        <taxon>Tylenchina</taxon>
        <taxon>Panagrolaimomorpha</taxon>
        <taxon>Panagrolaimoidea</taxon>
        <taxon>Panagrolaimidae</taxon>
        <taxon>Panagrellus</taxon>
    </lineage>
</organism>
<dbReference type="AlphaFoldDB" id="A0A7E4V088"/>
<evidence type="ECO:0000313" key="3">
    <source>
        <dbReference type="Proteomes" id="UP000492821"/>
    </source>
</evidence>
<reference evidence="4" key="2">
    <citation type="submission" date="2020-10" db="UniProtKB">
        <authorList>
            <consortium name="WormBaseParasite"/>
        </authorList>
    </citation>
    <scope>IDENTIFICATION</scope>
</reference>
<name>A0A7E4V088_PANRE</name>
<accession>A0A7E4V088</accession>
<keyword evidence="2" id="KW-0732">Signal</keyword>
<dbReference type="WBParaSite" id="Pan_g14984.t1">
    <property type="protein sequence ID" value="Pan_g14984.t1"/>
    <property type="gene ID" value="Pan_g14984"/>
</dbReference>
<evidence type="ECO:0000256" key="1">
    <source>
        <dbReference type="SAM" id="Phobius"/>
    </source>
</evidence>
<feature type="chain" id="PRO_5028829884" evidence="2">
    <location>
        <begin position="17"/>
        <end position="220"/>
    </location>
</feature>
<keyword evidence="1" id="KW-1133">Transmembrane helix</keyword>
<dbReference type="Proteomes" id="UP000492821">
    <property type="component" value="Unassembled WGS sequence"/>
</dbReference>
<protein>
    <submittedName>
        <fullName evidence="4">Interferon gamma receptor 2</fullName>
    </submittedName>
</protein>
<feature type="transmembrane region" description="Helical" evidence="1">
    <location>
        <begin position="151"/>
        <end position="177"/>
    </location>
</feature>